<evidence type="ECO:0000313" key="3">
    <source>
        <dbReference type="EMBL" id="KAG6734718.1"/>
    </source>
</evidence>
<feature type="domain" description="F-box" evidence="1">
    <location>
        <begin position="6"/>
        <end position="42"/>
    </location>
</feature>
<proteinExistence type="predicted"/>
<dbReference type="Proteomes" id="UP000811246">
    <property type="component" value="Chromosome 1"/>
</dbReference>
<dbReference type="EMBL" id="CM031825">
    <property type="protein sequence ID" value="KAG6734718.1"/>
    <property type="molecule type" value="Genomic_DNA"/>
</dbReference>
<keyword evidence="4" id="KW-1185">Reference proteome</keyword>
<evidence type="ECO:0000313" key="4">
    <source>
        <dbReference type="Proteomes" id="UP000811609"/>
    </source>
</evidence>
<dbReference type="AlphaFoldDB" id="A0A8T1RSS8"/>
<dbReference type="InterPro" id="IPR001810">
    <property type="entry name" value="F-box_dom"/>
</dbReference>
<comment type="caution">
    <text evidence="2">The sequence shown here is derived from an EMBL/GenBank/DDBJ whole genome shotgun (WGS) entry which is preliminary data.</text>
</comment>
<protein>
    <recommendedName>
        <fullName evidence="1">F-box domain-containing protein</fullName>
    </recommendedName>
</protein>
<dbReference type="EMBL" id="CM031825">
    <property type="protein sequence ID" value="KAG6734719.1"/>
    <property type="molecule type" value="Genomic_DNA"/>
</dbReference>
<sequence>MEEKLLDLLSSLPDEILGRVIAFLPCESALETSFLSTRWRDLWNTALVQRGTIEAAATAISGFLTQFDERDPLRQPRKLRYHFCKDGVLLATIAANNKLYMDFSAGKQGFSKQFGWQLELNRQNLTYQPSSSTAATFVKTLHLKSVSSLTSEAVSSMVSNFQFLENLKIIECDGLEALEIDAGSKLSSLTILDCPQLKSLHMRSSKLRSFKYRGLLPWLWPEDHFNLKHAMLDFRQGPGDISFNSGDFDATLLTIKNAETLTLCRWTFEALIWPSISCVFSHFQFYKLKELWWIDNYTERYNSDALISFLKLCPALEQLFVTIDPSSYRIPHSTATYSKQVKRNPELEHLMVIKMEGFSNQEDEILLAEQLRKLAALDPQIVATSDRNGSRSLVKVPSYQPKLQCGSYLERERVPPWSQNGKRATKFAQVMGELLSEACPKHAHMDP</sequence>
<dbReference type="EMBL" id="CM031809">
    <property type="protein sequence ID" value="KAG6670024.1"/>
    <property type="molecule type" value="Genomic_DNA"/>
</dbReference>
<name>A0A8T1RSS8_CARIL</name>
<dbReference type="PANTHER" id="PTHR34145">
    <property type="entry name" value="OS02G0105600 PROTEIN"/>
    <property type="match status" value="1"/>
</dbReference>
<dbReference type="InterPro" id="IPR053772">
    <property type="entry name" value="At1g61320/At1g61330-like"/>
</dbReference>
<dbReference type="PANTHER" id="PTHR34145:SF53">
    <property type="entry name" value="LEUCINE-RICH REPEAT DOMAIN SUPERFAMILY"/>
    <property type="match status" value="1"/>
</dbReference>
<dbReference type="InterPro" id="IPR055357">
    <property type="entry name" value="LRR_At1g61320_AtMIF1"/>
</dbReference>
<dbReference type="PROSITE" id="PS50181">
    <property type="entry name" value="FBOX"/>
    <property type="match status" value="1"/>
</dbReference>
<dbReference type="Pfam" id="PF23622">
    <property type="entry name" value="LRR_At1g61320_AtMIF1"/>
    <property type="match status" value="1"/>
</dbReference>
<dbReference type="Pfam" id="PF00646">
    <property type="entry name" value="F-box"/>
    <property type="match status" value="1"/>
</dbReference>
<reference evidence="2" key="1">
    <citation type="submission" date="2020-12" db="EMBL/GenBank/DDBJ databases">
        <title>WGS assembly of Carya illinoinensis cv. Pawnee.</title>
        <authorList>
            <person name="Platts A."/>
            <person name="Shu S."/>
            <person name="Wright S."/>
            <person name="Barry K."/>
            <person name="Edger P."/>
            <person name="Pires J.C."/>
            <person name="Schmutz J."/>
        </authorList>
    </citation>
    <scope>NUCLEOTIDE SEQUENCE</scope>
    <source>
        <tissue evidence="2">Leaf</tissue>
    </source>
</reference>
<gene>
    <name evidence="2" type="ORF">CIPAW_01G282600</name>
    <name evidence="3" type="ORF">I3842_01G284400</name>
</gene>
<reference evidence="3" key="2">
    <citation type="submission" date="2021-01" db="EMBL/GenBank/DDBJ databases">
        <authorList>
            <person name="Lovell J.T."/>
            <person name="Bentley N."/>
            <person name="Bhattarai G."/>
            <person name="Jenkins J.W."/>
            <person name="Sreedasyam A."/>
            <person name="Alarcon Y."/>
            <person name="Bock C."/>
            <person name="Boston L."/>
            <person name="Carlson J."/>
            <person name="Cervantes K."/>
            <person name="Clermont K."/>
            <person name="Krom N."/>
            <person name="Kubenka K."/>
            <person name="Mamidi S."/>
            <person name="Mattison C."/>
            <person name="Monteros M."/>
            <person name="Pisani C."/>
            <person name="Plott C."/>
            <person name="Rajasekar S."/>
            <person name="Rhein H.S."/>
            <person name="Rohla C."/>
            <person name="Song M."/>
            <person name="Hilaire R.S."/>
            <person name="Shu S."/>
            <person name="Wells L."/>
            <person name="Wang X."/>
            <person name="Webber J."/>
            <person name="Heerema R.J."/>
            <person name="Klein P."/>
            <person name="Conner P."/>
            <person name="Grauke L."/>
            <person name="Grimwood J."/>
            <person name="Schmutz J."/>
            <person name="Randall J.J."/>
        </authorList>
    </citation>
    <scope>NUCLEOTIDE SEQUENCE</scope>
    <source>
        <tissue evidence="3">Leaf</tissue>
    </source>
</reference>
<dbReference type="Proteomes" id="UP000811609">
    <property type="component" value="Chromosome 1"/>
</dbReference>
<organism evidence="2 4">
    <name type="scientific">Carya illinoinensis</name>
    <name type="common">Pecan</name>
    <dbReference type="NCBI Taxonomy" id="32201"/>
    <lineage>
        <taxon>Eukaryota</taxon>
        <taxon>Viridiplantae</taxon>
        <taxon>Streptophyta</taxon>
        <taxon>Embryophyta</taxon>
        <taxon>Tracheophyta</taxon>
        <taxon>Spermatophyta</taxon>
        <taxon>Magnoliopsida</taxon>
        <taxon>eudicotyledons</taxon>
        <taxon>Gunneridae</taxon>
        <taxon>Pentapetalae</taxon>
        <taxon>rosids</taxon>
        <taxon>fabids</taxon>
        <taxon>Fagales</taxon>
        <taxon>Juglandaceae</taxon>
        <taxon>Carya</taxon>
    </lineage>
</organism>
<evidence type="ECO:0000313" key="2">
    <source>
        <dbReference type="EMBL" id="KAG6670024.1"/>
    </source>
</evidence>
<evidence type="ECO:0000259" key="1">
    <source>
        <dbReference type="PROSITE" id="PS50181"/>
    </source>
</evidence>
<accession>A0A8T1RSS8</accession>